<sequence>MLLHLSKLKSLQVLVGAKFLVGGLRMEDLGEVENLYGSLSVLELQNVFDKREAVKAKMKEKSHVDKLSLEWSKTSTVDNSQTERCWHKR</sequence>
<dbReference type="AlphaFoldDB" id="A0AAF0V3J6"/>
<evidence type="ECO:0000313" key="2">
    <source>
        <dbReference type="EMBL" id="WMV56113.1"/>
    </source>
</evidence>
<accession>A0AAF0V3J6</accession>
<dbReference type="EMBL" id="CP133622">
    <property type="protein sequence ID" value="WMV56113.1"/>
    <property type="molecule type" value="Genomic_DNA"/>
</dbReference>
<evidence type="ECO:0000259" key="1">
    <source>
        <dbReference type="Pfam" id="PF25019"/>
    </source>
</evidence>
<dbReference type="Proteomes" id="UP001234989">
    <property type="component" value="Chromosome 11"/>
</dbReference>
<proteinExistence type="predicted"/>
<protein>
    <recommendedName>
        <fullName evidence="1">R13L1/DRL21-like LRR repeat region domain-containing protein</fullName>
    </recommendedName>
</protein>
<evidence type="ECO:0000313" key="3">
    <source>
        <dbReference type="Proteomes" id="UP001234989"/>
    </source>
</evidence>
<reference evidence="2" key="1">
    <citation type="submission" date="2023-08" db="EMBL/GenBank/DDBJ databases">
        <title>A de novo genome assembly of Solanum verrucosum Schlechtendal, a Mexican diploid species geographically isolated from the other diploid A-genome species in potato relatives.</title>
        <authorList>
            <person name="Hosaka K."/>
        </authorList>
    </citation>
    <scope>NUCLEOTIDE SEQUENCE</scope>
    <source>
        <tissue evidence="2">Young leaves</tissue>
    </source>
</reference>
<organism evidence="2 3">
    <name type="scientific">Solanum verrucosum</name>
    <dbReference type="NCBI Taxonomy" id="315347"/>
    <lineage>
        <taxon>Eukaryota</taxon>
        <taxon>Viridiplantae</taxon>
        <taxon>Streptophyta</taxon>
        <taxon>Embryophyta</taxon>
        <taxon>Tracheophyta</taxon>
        <taxon>Spermatophyta</taxon>
        <taxon>Magnoliopsida</taxon>
        <taxon>eudicotyledons</taxon>
        <taxon>Gunneridae</taxon>
        <taxon>Pentapetalae</taxon>
        <taxon>asterids</taxon>
        <taxon>lamiids</taxon>
        <taxon>Solanales</taxon>
        <taxon>Solanaceae</taxon>
        <taxon>Solanoideae</taxon>
        <taxon>Solaneae</taxon>
        <taxon>Solanum</taxon>
    </lineage>
</organism>
<dbReference type="InterPro" id="IPR056789">
    <property type="entry name" value="LRR_R13L1-DRL21"/>
</dbReference>
<gene>
    <name evidence="2" type="ORF">MTR67_049498</name>
</gene>
<keyword evidence="3" id="KW-1185">Reference proteome</keyword>
<feature type="domain" description="R13L1/DRL21-like LRR repeat region" evidence="1">
    <location>
        <begin position="26"/>
        <end position="83"/>
    </location>
</feature>
<dbReference type="Pfam" id="PF25019">
    <property type="entry name" value="LRR_R13L1-DRL21"/>
    <property type="match status" value="1"/>
</dbReference>
<name>A0AAF0V3J6_SOLVR</name>